<dbReference type="PANTHER" id="PTHR43684:SF1">
    <property type="entry name" value="ENOYL-COA DELTA ISOMERASE 2"/>
    <property type="match status" value="1"/>
</dbReference>
<dbReference type="Gene3D" id="1.10.533.10">
    <property type="entry name" value="Death Domain, Fas"/>
    <property type="match status" value="1"/>
</dbReference>
<dbReference type="GO" id="GO:0005829">
    <property type="term" value="C:cytosol"/>
    <property type="evidence" value="ECO:0007669"/>
    <property type="project" value="UniProtKB-SubCell"/>
</dbReference>
<evidence type="ECO:0000256" key="5">
    <source>
        <dbReference type="ARBA" id="ARBA00011245"/>
    </source>
</evidence>
<comment type="similarity">
    <text evidence="4">Belongs to the beta/gamma-crystallin family.</text>
</comment>
<dbReference type="InterPro" id="IPR029045">
    <property type="entry name" value="ClpP/crotonase-like_dom_sf"/>
</dbReference>
<dbReference type="Pfam" id="PF00887">
    <property type="entry name" value="ACBP"/>
    <property type="match status" value="1"/>
</dbReference>
<dbReference type="PROSITE" id="PS51830">
    <property type="entry name" value="FIIND"/>
    <property type="match status" value="1"/>
</dbReference>
<comment type="subunit">
    <text evidence="5">Monomer.</text>
</comment>
<reference evidence="16" key="1">
    <citation type="submission" date="2024-04" db="EMBL/GenBank/DDBJ databases">
        <title>Salinicola lusitanus LLJ914,a marine bacterium isolated from the Okinawa Trough.</title>
        <authorList>
            <person name="Li J."/>
        </authorList>
    </citation>
    <scope>NUCLEOTIDE SEQUENCE [LARGE SCALE GENOMIC DNA]</scope>
</reference>
<dbReference type="Pfam" id="PF00619">
    <property type="entry name" value="CARD"/>
    <property type="match status" value="1"/>
</dbReference>
<organism evidence="15 16">
    <name type="scientific">Mugilogobius chulae</name>
    <name type="common">yellowstripe goby</name>
    <dbReference type="NCBI Taxonomy" id="88201"/>
    <lineage>
        <taxon>Eukaryota</taxon>
        <taxon>Metazoa</taxon>
        <taxon>Chordata</taxon>
        <taxon>Craniata</taxon>
        <taxon>Vertebrata</taxon>
        <taxon>Euteleostomi</taxon>
        <taxon>Actinopterygii</taxon>
        <taxon>Neopterygii</taxon>
        <taxon>Teleostei</taxon>
        <taxon>Neoteleostei</taxon>
        <taxon>Acanthomorphata</taxon>
        <taxon>Gobiaria</taxon>
        <taxon>Gobiiformes</taxon>
        <taxon>Gobioidei</taxon>
        <taxon>Gobiidae</taxon>
        <taxon>Gobionellinae</taxon>
        <taxon>Mugilogobius</taxon>
    </lineage>
</organism>
<protein>
    <submittedName>
        <fullName evidence="15">Uncharacterized protein</fullName>
    </submittedName>
</protein>
<dbReference type="Gene3D" id="3.90.226.10">
    <property type="entry name" value="2-enoyl-CoA Hydratase, Chain A, domain 1"/>
    <property type="match status" value="1"/>
</dbReference>
<dbReference type="Pfam" id="PF00378">
    <property type="entry name" value="ECH_1"/>
    <property type="match status" value="1"/>
</dbReference>
<dbReference type="SUPFAM" id="SSF47986">
    <property type="entry name" value="DEATH domain"/>
    <property type="match status" value="1"/>
</dbReference>
<evidence type="ECO:0000313" key="15">
    <source>
        <dbReference type="EMBL" id="KAK7880389.1"/>
    </source>
</evidence>
<proteinExistence type="inferred from homology"/>
<evidence type="ECO:0000256" key="10">
    <source>
        <dbReference type="SAM" id="MobiDB-lite"/>
    </source>
</evidence>
<dbReference type="FunFam" id="2.60.20.10:FF:000007">
    <property type="entry name" value="Crystallin gamma N"/>
    <property type="match status" value="1"/>
</dbReference>
<evidence type="ECO:0000259" key="13">
    <source>
        <dbReference type="PROSITE" id="PS51228"/>
    </source>
</evidence>
<feature type="domain" description="FIIND" evidence="14">
    <location>
        <begin position="1"/>
        <end position="183"/>
    </location>
</feature>
<feature type="compositionally biased region" description="Polar residues" evidence="10">
    <location>
        <begin position="319"/>
        <end position="330"/>
    </location>
</feature>
<evidence type="ECO:0000256" key="6">
    <source>
        <dbReference type="ARBA" id="ARBA00022490"/>
    </source>
</evidence>
<feature type="domain" description="Beta/gamma crystallin 'Greek key'" evidence="12">
    <location>
        <begin position="460"/>
        <end position="502"/>
    </location>
</feature>
<dbReference type="EMBL" id="JBBPFD010000106">
    <property type="protein sequence ID" value="KAK7880389.1"/>
    <property type="molecule type" value="Genomic_DNA"/>
</dbReference>
<evidence type="ECO:0000313" key="16">
    <source>
        <dbReference type="Proteomes" id="UP001460270"/>
    </source>
</evidence>
<feature type="region of interest" description="Disordered" evidence="10">
    <location>
        <begin position="278"/>
        <end position="385"/>
    </location>
</feature>
<dbReference type="SMART" id="SM00247">
    <property type="entry name" value="XTALbg"/>
    <property type="match status" value="1"/>
</dbReference>
<keyword evidence="7" id="KW-0677">Repeat</keyword>
<dbReference type="InterPro" id="IPR011024">
    <property type="entry name" value="G_crystallin-like"/>
</dbReference>
<dbReference type="InterPro" id="IPR051053">
    <property type="entry name" value="ECH/Chromodomain_protein"/>
</dbReference>
<dbReference type="AlphaFoldDB" id="A0AAW0MQA9"/>
<evidence type="ECO:0000256" key="3">
    <source>
        <dbReference type="ARBA" id="ARBA00004514"/>
    </source>
</evidence>
<dbReference type="SMART" id="SM00114">
    <property type="entry name" value="CARD"/>
    <property type="match status" value="1"/>
</dbReference>
<dbReference type="PRINTS" id="PR00689">
    <property type="entry name" value="ACOABINDINGP"/>
</dbReference>
<dbReference type="Gene3D" id="1.20.80.10">
    <property type="match status" value="1"/>
</dbReference>
<accession>A0AAW0MQA9</accession>
<dbReference type="InterPro" id="IPR000582">
    <property type="entry name" value="Acyl-CoA-binding_protein"/>
</dbReference>
<evidence type="ECO:0000256" key="4">
    <source>
        <dbReference type="ARBA" id="ARBA00009646"/>
    </source>
</evidence>
<comment type="function">
    <text evidence="1">Crystallins are the dominant structural components of the vertebrate eye lens.</text>
</comment>
<dbReference type="Pfam" id="PF00030">
    <property type="entry name" value="Crystall"/>
    <property type="match status" value="1"/>
</dbReference>
<dbReference type="InterPro" id="IPR025307">
    <property type="entry name" value="FIIND_dom"/>
</dbReference>
<dbReference type="Proteomes" id="UP001460270">
    <property type="component" value="Unassembled WGS sequence"/>
</dbReference>
<sequence length="1033" mass="114466">DLSQSQLSVAHISDSGLSLIEPERITATHVVISVYSLSKFGLMMWKRLRKHKKISGQVLLFCTPQKHKINMFLLPRNISVDQVAVKQRSTTHYIDAPSKCKLVIDRHYTAVCPRAKVQPERELFDMDNEPNFHPSFELRLSSESGKMSISVREESHGEESEAEVWRHELDLSEFSVSTDSSPQSDARTQLKSLRTTFVNNVNDPLLKGLLDRLQDEKVLNPEEAANVQVQSTTQDKARHVIDTVLKKGDRAASVLVRAYSSFCPTAEDVLVSHSLHTSLSRRRPSVPQPPNVPQLKTSRCPTASKRPSAEDVLPPNVPQLKTSSCPTASKPSKRPSAEDVRCPTASKRPSAEDPRRVALSRLKGNSRRSAAHRSGSFVGKAPGPLLPPSGPRPALYKYHVQLFTRTLSGPTHAPCHSTLGRSPLRGKCFTGRKLEVRGDCDNFQDRGFMNRVNSIRVESGAWICYDHPDFKGQQYILEHGEYPEFQRWNSHNDHMGSCKPIRMHGEHYRIEMFEGCNFSGQCVEICDDCPFCRARLLQELHQLCARLRRRRLGDVRGAQLPRPHVQSGPCSLSFSPPPRCTLTRSPRSHGPCRPETFAARRLFHLSRLSAPAGLCLNLHTAASPLRMGASVEQFEEAKSKLSSLQKDPGNEAKLKIYALFKQSTLGPCSTARPGMLDFVNRAKWDAWNALGNVSKEDARQQYCDLIGSLVAAEGGSVAAKPAGSLSSEYQTLLVTTEENITTIKLNRPAKKNAITTEMYNEIIAALEHASKDSSVLTVFTGAGDFYCSGNDLTNFTNIPDGGVQQMAQKGGELLRRYIRSYIDFPKPLVAVVNGPAVGVSVTVLGLFDLVYATERTQHQQTPKQADYDALDANSLDASRRQTLELQVVQVKRWSFRWCRSNAGASGGAGQTLELQVVAGQTLELQVVQVKRWELQVVQVKRWSFRWCRSNAGASGGAGQTLELQVVQVKRWSFRWCRSNAGASGGAGQTLELQVVQVKRWSFRWCRSNAGASGGAGQTARWLRAGVAGASPHD</sequence>
<evidence type="ECO:0000259" key="11">
    <source>
        <dbReference type="PROSITE" id="PS50209"/>
    </source>
</evidence>
<comment type="caution">
    <text evidence="15">The sequence shown here is derived from an EMBL/GenBank/DDBJ whole genome shotgun (WGS) entry which is preliminary data.</text>
</comment>
<dbReference type="PROSITE" id="PS51228">
    <property type="entry name" value="ACB_2"/>
    <property type="match status" value="1"/>
</dbReference>
<dbReference type="Pfam" id="PF23679">
    <property type="entry name" value="UPA-FIIND"/>
    <property type="match status" value="1"/>
</dbReference>
<dbReference type="GO" id="GO:0004165">
    <property type="term" value="F:delta(3)-delta(2)-enoyl-CoA isomerase activity"/>
    <property type="evidence" value="ECO:0007669"/>
    <property type="project" value="TreeGrafter"/>
</dbReference>
<evidence type="ECO:0000256" key="1">
    <source>
        <dbReference type="ARBA" id="ARBA00003689"/>
    </source>
</evidence>
<dbReference type="GO" id="GO:0005777">
    <property type="term" value="C:peroxisome"/>
    <property type="evidence" value="ECO:0007669"/>
    <property type="project" value="UniProtKB-SubCell"/>
</dbReference>
<dbReference type="Pfam" id="PF13553">
    <property type="entry name" value="FIIND"/>
    <property type="match status" value="1"/>
</dbReference>
<dbReference type="GO" id="GO:0042981">
    <property type="term" value="P:regulation of apoptotic process"/>
    <property type="evidence" value="ECO:0007669"/>
    <property type="project" value="InterPro"/>
</dbReference>
<feature type="domain" description="CARD" evidence="11">
    <location>
        <begin position="182"/>
        <end position="258"/>
    </location>
</feature>
<name>A0AAW0MQA9_9GOBI</name>
<dbReference type="InterPro" id="IPR014352">
    <property type="entry name" value="FERM/acyl-CoA-bd_prot_sf"/>
</dbReference>
<evidence type="ECO:0000256" key="7">
    <source>
        <dbReference type="ARBA" id="ARBA00022737"/>
    </source>
</evidence>
<dbReference type="InterPro" id="IPR001753">
    <property type="entry name" value="Enoyl-CoA_hydra/iso"/>
</dbReference>
<evidence type="ECO:0000256" key="8">
    <source>
        <dbReference type="ARBA" id="ARBA00023140"/>
    </source>
</evidence>
<dbReference type="CDD" id="cd00435">
    <property type="entry name" value="ACBP"/>
    <property type="match status" value="1"/>
</dbReference>
<evidence type="ECO:0000256" key="2">
    <source>
        <dbReference type="ARBA" id="ARBA00004275"/>
    </source>
</evidence>
<dbReference type="SUPFAM" id="SSF47027">
    <property type="entry name" value="Acyl-CoA binding protein"/>
    <property type="match status" value="1"/>
</dbReference>
<dbReference type="SUPFAM" id="SSF49695">
    <property type="entry name" value="gamma-Crystallin-like"/>
    <property type="match status" value="1"/>
</dbReference>
<dbReference type="InterPro" id="IPR001064">
    <property type="entry name" value="Beta/gamma_crystallin"/>
</dbReference>
<evidence type="ECO:0000256" key="9">
    <source>
        <dbReference type="ARBA" id="ARBA00023235"/>
    </source>
</evidence>
<comment type="subcellular location">
    <subcellularLocation>
        <location evidence="3">Cytoplasm</location>
        <location evidence="3">Cytosol</location>
    </subcellularLocation>
    <subcellularLocation>
        <location evidence="2">Peroxisome</location>
    </subcellularLocation>
</comment>
<dbReference type="InterPro" id="IPR022408">
    <property type="entry name" value="Acyl-CoA-binding_prot_CS"/>
</dbReference>
<keyword evidence="6" id="KW-0963">Cytoplasm</keyword>
<gene>
    <name evidence="15" type="ORF">WMY93_032979</name>
</gene>
<dbReference type="PROSITE" id="PS50915">
    <property type="entry name" value="CRYSTALLIN_BETA_GAMMA"/>
    <property type="match status" value="1"/>
</dbReference>
<dbReference type="InterPro" id="IPR001315">
    <property type="entry name" value="CARD"/>
</dbReference>
<feature type="non-terminal residue" evidence="15">
    <location>
        <position position="1"/>
    </location>
</feature>
<dbReference type="PROSITE" id="PS00880">
    <property type="entry name" value="ACB_1"/>
    <property type="match status" value="1"/>
</dbReference>
<feature type="domain" description="ACB" evidence="13">
    <location>
        <begin position="630"/>
        <end position="715"/>
    </location>
</feature>
<dbReference type="InterPro" id="IPR011029">
    <property type="entry name" value="DEATH-like_dom_sf"/>
</dbReference>
<dbReference type="GO" id="GO:0000062">
    <property type="term" value="F:fatty-acyl-CoA binding"/>
    <property type="evidence" value="ECO:0007669"/>
    <property type="project" value="InterPro"/>
</dbReference>
<keyword evidence="9" id="KW-0413">Isomerase</keyword>
<evidence type="ECO:0000259" key="14">
    <source>
        <dbReference type="PROSITE" id="PS51830"/>
    </source>
</evidence>
<keyword evidence="16" id="KW-1185">Reference proteome</keyword>
<dbReference type="PROSITE" id="PS50209">
    <property type="entry name" value="CARD"/>
    <property type="match status" value="1"/>
</dbReference>
<dbReference type="InterPro" id="IPR035984">
    <property type="entry name" value="Acyl-CoA-binding_sf"/>
</dbReference>
<keyword evidence="8" id="KW-0576">Peroxisome</keyword>
<dbReference type="PANTHER" id="PTHR43684">
    <property type="match status" value="1"/>
</dbReference>
<dbReference type="CDD" id="cd06558">
    <property type="entry name" value="crotonase-like"/>
    <property type="match status" value="1"/>
</dbReference>
<dbReference type="GO" id="GO:0005739">
    <property type="term" value="C:mitochondrion"/>
    <property type="evidence" value="ECO:0007669"/>
    <property type="project" value="TreeGrafter"/>
</dbReference>
<dbReference type="SUPFAM" id="SSF52096">
    <property type="entry name" value="ClpP/crotonase"/>
    <property type="match status" value="1"/>
</dbReference>
<dbReference type="Gene3D" id="2.60.20.10">
    <property type="entry name" value="Crystallins"/>
    <property type="match status" value="1"/>
</dbReference>
<evidence type="ECO:0000259" key="12">
    <source>
        <dbReference type="PROSITE" id="PS50915"/>
    </source>
</evidence>